<keyword evidence="4 6" id="KW-0067">ATP-binding</keyword>
<dbReference type="Proteomes" id="UP000435357">
    <property type="component" value="Unassembled WGS sequence"/>
</dbReference>
<dbReference type="PANTHER" id="PTHR11609:SF5">
    <property type="entry name" value="PHOSPHORIBOSYLAMINOIMIDAZOLE CARBOXYLASE"/>
    <property type="match status" value="1"/>
</dbReference>
<comment type="caution">
    <text evidence="6">Lacks conserved residue(s) required for the propagation of feature annotation.</text>
</comment>
<sequence length="378" mass="42147">MDKAFYNSNFKLGILGGGQLGRMFIQEAINYNASVHILDPSELAPCKDIATSFTQGDLMDYSTVVSFGQNLDLLTIEIEHVNVDALETLEKEGVEVYPQPHILRMIQDKGTQKEFYKEHSIPTAPFILSDSFDYNIELPVVQKLRKGGYDGKGVQILRDKKDVTHGFHEPSVFEDLIDFEKELSVIVARNTKGEVKTFPVVELEFNPEANLVEYLFSPAAISQEVEQKAQDLATQVAESTKVVGLLAVEMFLTKDGEVMVNEIAPRPHNSGHQTIEGNITSQFEQYLRAITGMPLGDTSIIAPSVMVNLLGEKDHTGEAFVEGLEEVMAISGATVHLYGKWKTKPYRKMGHVTVVDKELESAKEKAKKIKDTLKIKTR</sequence>
<proteinExistence type="inferred from homology"/>
<feature type="binding site" evidence="6">
    <location>
        <position position="109"/>
    </location>
    <ligand>
        <name>ATP</name>
        <dbReference type="ChEBI" id="CHEBI:30616"/>
    </ligand>
</feature>
<dbReference type="InterPro" id="IPR054350">
    <property type="entry name" value="PurT/PurK_preATP-grasp"/>
</dbReference>
<dbReference type="GO" id="GO:0034028">
    <property type="term" value="F:5-(carboxyamino)imidazole ribonucleotide synthase activity"/>
    <property type="evidence" value="ECO:0007669"/>
    <property type="project" value="UniProtKB-UniRule"/>
</dbReference>
<dbReference type="NCBIfam" id="TIGR01161">
    <property type="entry name" value="purK"/>
    <property type="match status" value="1"/>
</dbReference>
<evidence type="ECO:0000256" key="6">
    <source>
        <dbReference type="HAMAP-Rule" id="MF_01928"/>
    </source>
</evidence>
<dbReference type="NCBIfam" id="NF004679">
    <property type="entry name" value="PRK06019.1-5"/>
    <property type="match status" value="1"/>
</dbReference>
<dbReference type="InterPro" id="IPR011054">
    <property type="entry name" value="Rudment_hybrid_motif"/>
</dbReference>
<dbReference type="GO" id="GO:0006189">
    <property type="term" value="P:'de novo' IMP biosynthetic process"/>
    <property type="evidence" value="ECO:0007669"/>
    <property type="project" value="UniProtKB-UniRule"/>
</dbReference>
<comment type="caution">
    <text evidence="9">The sequence shown here is derived from an EMBL/GenBank/DDBJ whole genome shotgun (WGS) entry which is preliminary data.</text>
</comment>
<dbReference type="OrthoDB" id="9804625at2"/>
<dbReference type="PANTHER" id="PTHR11609">
    <property type="entry name" value="PURINE BIOSYNTHESIS PROTEIN 6/7, PUR6/7"/>
    <property type="match status" value="1"/>
</dbReference>
<keyword evidence="3" id="KW-0210">Decarboxylase</keyword>
<name>A0A6N6M1C1_9FLAO</name>
<evidence type="ECO:0000313" key="10">
    <source>
        <dbReference type="Proteomes" id="UP000435357"/>
    </source>
</evidence>
<comment type="catalytic activity">
    <reaction evidence="6 7">
        <text>5-amino-1-(5-phospho-beta-D-ribosyl)imidazole + hydrogencarbonate + ATP = 5-carboxyamino-1-(5-phospho-D-ribosyl)imidazole + ADP + phosphate + 2 H(+)</text>
        <dbReference type="Rhea" id="RHEA:19317"/>
        <dbReference type="ChEBI" id="CHEBI:15378"/>
        <dbReference type="ChEBI" id="CHEBI:17544"/>
        <dbReference type="ChEBI" id="CHEBI:30616"/>
        <dbReference type="ChEBI" id="CHEBI:43474"/>
        <dbReference type="ChEBI" id="CHEBI:58730"/>
        <dbReference type="ChEBI" id="CHEBI:137981"/>
        <dbReference type="ChEBI" id="CHEBI:456216"/>
        <dbReference type="EC" id="6.3.4.18"/>
    </reaction>
</comment>
<feature type="domain" description="ATP-grasp" evidence="8">
    <location>
        <begin position="113"/>
        <end position="291"/>
    </location>
</feature>
<evidence type="ECO:0000256" key="2">
    <source>
        <dbReference type="ARBA" id="ARBA00022755"/>
    </source>
</evidence>
<dbReference type="FunFam" id="3.30.470.20:FF:000037">
    <property type="entry name" value="Phosphoribosylaminoimidazole carboxylase, chloroplastic"/>
    <property type="match status" value="1"/>
</dbReference>
<dbReference type="Pfam" id="PF17769">
    <property type="entry name" value="PurK_C"/>
    <property type="match status" value="1"/>
</dbReference>
<evidence type="ECO:0000256" key="1">
    <source>
        <dbReference type="ARBA" id="ARBA00022741"/>
    </source>
</evidence>
<dbReference type="SUPFAM" id="SSF51246">
    <property type="entry name" value="Rudiment single hybrid motif"/>
    <property type="match status" value="1"/>
</dbReference>
<feature type="binding site" evidence="6">
    <location>
        <begin position="174"/>
        <end position="177"/>
    </location>
    <ligand>
        <name>ATP</name>
        <dbReference type="ChEBI" id="CHEBI:30616"/>
    </ligand>
</feature>
<dbReference type="Gene3D" id="3.30.470.20">
    <property type="entry name" value="ATP-grasp fold, B domain"/>
    <property type="match status" value="1"/>
</dbReference>
<evidence type="ECO:0000259" key="8">
    <source>
        <dbReference type="PROSITE" id="PS50975"/>
    </source>
</evidence>
<protein>
    <recommendedName>
        <fullName evidence="6 7">N5-carboxyaminoimidazole ribonucleotide synthase</fullName>
        <shortName evidence="6 7">N5-CAIR synthase</shortName>
        <ecNumber evidence="6 7">6.3.4.18</ecNumber>
    </recommendedName>
    <alternativeName>
        <fullName evidence="6 7">5-(carboxyamino)imidazole ribonucleotide synthetase</fullName>
    </alternativeName>
</protein>
<comment type="function">
    <text evidence="6">Catalyzes the ATP-dependent conversion of 5-aminoimidazole ribonucleotide (AIR) and HCO(3)(-) to N5-carboxyaminoimidazole ribonucleotide (N5-CAIR).</text>
</comment>
<accession>A0A6N6M1C1</accession>
<dbReference type="AlphaFoldDB" id="A0A6N6M1C1"/>
<feature type="binding site" evidence="6">
    <location>
        <begin position="261"/>
        <end position="262"/>
    </location>
    <ligand>
        <name>ATP</name>
        <dbReference type="ChEBI" id="CHEBI:30616"/>
    </ligand>
</feature>
<dbReference type="InterPro" id="IPR003135">
    <property type="entry name" value="ATP-grasp_carboxylate-amine"/>
</dbReference>
<comment type="function">
    <text evidence="7">Catalyzes the ATP-dependent conversion of 5-aminoimidazole ribonucleotide (AIR) and HCO(3)- to N5-carboxyaminoimidazole ribonucleotide (N5-CAIR).</text>
</comment>
<dbReference type="InterPro" id="IPR016185">
    <property type="entry name" value="PreATP-grasp_dom_sf"/>
</dbReference>
<dbReference type="EC" id="6.3.4.18" evidence="6 7"/>
<comment type="pathway">
    <text evidence="6 7">Purine metabolism; IMP biosynthesis via de novo pathway; 5-amino-1-(5-phospho-D-ribosyl)imidazole-4-carboxylate from 5-amino-1-(5-phospho-D-ribosyl)imidazole (N5-CAIR route): step 1/2.</text>
</comment>
<dbReference type="GO" id="GO:0005524">
    <property type="term" value="F:ATP binding"/>
    <property type="evidence" value="ECO:0007669"/>
    <property type="project" value="UniProtKB-UniRule"/>
</dbReference>
<evidence type="ECO:0000256" key="3">
    <source>
        <dbReference type="ARBA" id="ARBA00022793"/>
    </source>
</evidence>
<dbReference type="InterPro" id="IPR005875">
    <property type="entry name" value="PurK"/>
</dbReference>
<dbReference type="Pfam" id="PF02222">
    <property type="entry name" value="ATP-grasp"/>
    <property type="match status" value="1"/>
</dbReference>
<keyword evidence="1 6" id="KW-0547">Nucleotide-binding</keyword>
<dbReference type="SUPFAM" id="SSF56059">
    <property type="entry name" value="Glutathione synthetase ATP-binding domain-like"/>
    <property type="match status" value="1"/>
</dbReference>
<evidence type="ECO:0000313" key="9">
    <source>
        <dbReference type="EMBL" id="KAB1062114.1"/>
    </source>
</evidence>
<dbReference type="PROSITE" id="PS50975">
    <property type="entry name" value="ATP_GRASP"/>
    <property type="match status" value="1"/>
</dbReference>
<evidence type="ECO:0000256" key="4">
    <source>
        <dbReference type="ARBA" id="ARBA00022840"/>
    </source>
</evidence>
<dbReference type="Gene3D" id="3.40.50.20">
    <property type="match status" value="1"/>
</dbReference>
<gene>
    <name evidence="6 7" type="primary">purK</name>
    <name evidence="9" type="ORF">F3059_12555</name>
</gene>
<dbReference type="UniPathway" id="UPA00074">
    <property type="reaction ID" value="UER00942"/>
</dbReference>
<dbReference type="GO" id="GO:0005829">
    <property type="term" value="C:cytosol"/>
    <property type="evidence" value="ECO:0007669"/>
    <property type="project" value="TreeGrafter"/>
</dbReference>
<organism evidence="9 10">
    <name type="scientific">Salibacter halophilus</name>
    <dbReference type="NCBI Taxonomy" id="1803916"/>
    <lineage>
        <taxon>Bacteria</taxon>
        <taxon>Pseudomonadati</taxon>
        <taxon>Bacteroidota</taxon>
        <taxon>Flavobacteriia</taxon>
        <taxon>Flavobacteriales</taxon>
        <taxon>Salibacteraceae</taxon>
        <taxon>Salibacter</taxon>
    </lineage>
</organism>
<dbReference type="RefSeq" id="WP_151169804.1">
    <property type="nucleotide sequence ID" value="NZ_WACR01000012.1"/>
</dbReference>
<keyword evidence="6 7" id="KW-0436">Ligase</keyword>
<keyword evidence="10" id="KW-1185">Reference proteome</keyword>
<reference evidence="9 10" key="1">
    <citation type="submission" date="2019-09" db="EMBL/GenBank/DDBJ databases">
        <title>Genomes of Cryomorphaceae.</title>
        <authorList>
            <person name="Bowman J.P."/>
        </authorList>
    </citation>
    <scope>NUCLEOTIDE SEQUENCE [LARGE SCALE GENOMIC DNA]</scope>
    <source>
        <strain evidence="9 10">KCTC 52047</strain>
    </source>
</reference>
<dbReference type="HAMAP" id="MF_01928">
    <property type="entry name" value="PurK"/>
    <property type="match status" value="1"/>
</dbReference>
<dbReference type="InterPro" id="IPR040686">
    <property type="entry name" value="PurK_C"/>
</dbReference>
<feature type="binding site" evidence="6">
    <location>
        <position position="143"/>
    </location>
    <ligand>
        <name>ATP</name>
        <dbReference type="ChEBI" id="CHEBI:30616"/>
    </ligand>
</feature>
<dbReference type="GO" id="GO:0004638">
    <property type="term" value="F:phosphoribosylaminoimidazole carboxylase activity"/>
    <property type="evidence" value="ECO:0007669"/>
    <property type="project" value="InterPro"/>
</dbReference>
<dbReference type="EMBL" id="WACR01000012">
    <property type="protein sequence ID" value="KAB1062114.1"/>
    <property type="molecule type" value="Genomic_DNA"/>
</dbReference>
<dbReference type="SUPFAM" id="SSF52440">
    <property type="entry name" value="PreATP-grasp domain"/>
    <property type="match status" value="1"/>
</dbReference>
<evidence type="ECO:0000256" key="5">
    <source>
        <dbReference type="ARBA" id="ARBA00023239"/>
    </source>
</evidence>
<dbReference type="Pfam" id="PF22660">
    <property type="entry name" value="RS_preATP-grasp-like"/>
    <property type="match status" value="1"/>
</dbReference>
<keyword evidence="2 6" id="KW-0658">Purine biosynthesis</keyword>
<comment type="similarity">
    <text evidence="6 7">Belongs to the PurK/PurT family.</text>
</comment>
<dbReference type="InterPro" id="IPR013815">
    <property type="entry name" value="ATP_grasp_subdomain_1"/>
</dbReference>
<keyword evidence="5" id="KW-0456">Lyase</keyword>
<dbReference type="InterPro" id="IPR011761">
    <property type="entry name" value="ATP-grasp"/>
</dbReference>
<dbReference type="GO" id="GO:0046872">
    <property type="term" value="F:metal ion binding"/>
    <property type="evidence" value="ECO:0007669"/>
    <property type="project" value="InterPro"/>
</dbReference>
<feature type="binding site" evidence="6">
    <location>
        <position position="182"/>
    </location>
    <ligand>
        <name>ATP</name>
        <dbReference type="ChEBI" id="CHEBI:30616"/>
    </ligand>
</feature>
<comment type="subunit">
    <text evidence="6 7">Homodimer.</text>
</comment>
<evidence type="ECO:0000256" key="7">
    <source>
        <dbReference type="RuleBase" id="RU361200"/>
    </source>
</evidence>
<dbReference type="Gene3D" id="3.30.1490.20">
    <property type="entry name" value="ATP-grasp fold, A domain"/>
    <property type="match status" value="1"/>
</dbReference>